<protein>
    <submittedName>
        <fullName evidence="1">Uncharacterized protein</fullName>
    </submittedName>
</protein>
<dbReference type="EMBL" id="BRPK01000006">
    <property type="protein sequence ID" value="GLB39449.1"/>
    <property type="molecule type" value="Genomic_DNA"/>
</dbReference>
<reference evidence="1" key="1">
    <citation type="submission" date="2022-07" db="EMBL/GenBank/DDBJ databases">
        <title>The genome of Lyophyllum shimeji provides insight into the initial evolution of ectomycorrhizal fungal genome.</title>
        <authorList>
            <person name="Kobayashi Y."/>
            <person name="Shibata T."/>
            <person name="Hirakawa H."/>
            <person name="Shigenobu S."/>
            <person name="Nishiyama T."/>
            <person name="Yamada A."/>
            <person name="Hasebe M."/>
            <person name="Kawaguchi M."/>
        </authorList>
    </citation>
    <scope>NUCLEOTIDE SEQUENCE</scope>
    <source>
        <strain evidence="1">AT787</strain>
    </source>
</reference>
<organism evidence="1 2">
    <name type="scientific">Lyophyllum shimeji</name>
    <name type="common">Hon-shimeji</name>
    <name type="synonym">Tricholoma shimeji</name>
    <dbReference type="NCBI Taxonomy" id="47721"/>
    <lineage>
        <taxon>Eukaryota</taxon>
        <taxon>Fungi</taxon>
        <taxon>Dikarya</taxon>
        <taxon>Basidiomycota</taxon>
        <taxon>Agaricomycotina</taxon>
        <taxon>Agaricomycetes</taxon>
        <taxon>Agaricomycetidae</taxon>
        <taxon>Agaricales</taxon>
        <taxon>Tricholomatineae</taxon>
        <taxon>Lyophyllaceae</taxon>
        <taxon>Lyophyllum</taxon>
    </lineage>
</organism>
<dbReference type="OrthoDB" id="3226552at2759"/>
<evidence type="ECO:0000313" key="2">
    <source>
        <dbReference type="Proteomes" id="UP001063166"/>
    </source>
</evidence>
<gene>
    <name evidence="1" type="ORF">LshimejAT787_0606110</name>
</gene>
<comment type="caution">
    <text evidence="1">The sequence shown here is derived from an EMBL/GenBank/DDBJ whole genome shotgun (WGS) entry which is preliminary data.</text>
</comment>
<name>A0A9P3PQ12_LYOSH</name>
<sequence>MKSHLLQLPCAKDQGHRRNRTASVTIASAEKRWSDVVPPNTALTFAVIWDPEDDIVAFSGADLFDGANNGTNLPDSPSDACDGQSQILTIGPSTIPLSENTATLAFFREHHDFLFTTHTPLTFDRFKVGRTQTSSTLEGFDVYLRGSMFASTYGRGRQYSFLGHLGDDFKFDPRTSFANMWMKQEMSDKDQCSVTDEGYAEEMSGDGHRVAAPDEPNLSSAFSVTTTSTSNYISVELDDVDEEGSATWSTLEAPNTPSYSRLLFSDQQRRSSGRLKKRKPASLDCPARPSEVLQRTSYNHTTASAPHSPCASKHKALPKFVRSLSIKRWRSESDKEPWVCVEVAPPA</sequence>
<proteinExistence type="predicted"/>
<evidence type="ECO:0000313" key="1">
    <source>
        <dbReference type="EMBL" id="GLB39449.1"/>
    </source>
</evidence>
<dbReference type="AlphaFoldDB" id="A0A9P3PQ12"/>
<accession>A0A9P3PQ12</accession>
<keyword evidence="2" id="KW-1185">Reference proteome</keyword>
<dbReference type="Proteomes" id="UP001063166">
    <property type="component" value="Unassembled WGS sequence"/>
</dbReference>